<dbReference type="EMBL" id="CP093547">
    <property type="protein sequence ID" value="UNP29561.1"/>
    <property type="molecule type" value="Genomic_DNA"/>
</dbReference>
<protein>
    <recommendedName>
        <fullName evidence="4">Lipoprotein</fullName>
    </recommendedName>
</protein>
<dbReference type="PROSITE" id="PS51257">
    <property type="entry name" value="PROKAR_LIPOPROTEIN"/>
    <property type="match status" value="1"/>
</dbReference>
<reference evidence="2 3" key="1">
    <citation type="submission" date="2022-03" db="EMBL/GenBank/DDBJ databases">
        <title>Complete genome sequence of Lysobacter capsici VKM B-2533 and Lysobacter gummosus 10.1.1, promising sources of lytic agents.</title>
        <authorList>
            <person name="Tarlachkov S.V."/>
            <person name="Kudryakova I.V."/>
            <person name="Afoshin A.S."/>
            <person name="Leontyevskaya E.A."/>
            <person name="Leontyevskaya N.V."/>
        </authorList>
    </citation>
    <scope>NUCLEOTIDE SEQUENCE [LARGE SCALE GENOMIC DNA]</scope>
    <source>
        <strain evidence="2 3">10.1.1</strain>
    </source>
</reference>
<name>A0ABY3XD41_9GAMM</name>
<sequence>MRAVIVSIAVAAALSACGGLEYRDTNAAVDARPECASGPSRPGETPPGWCERKVEAVRSDDKSEPVDFKKKDDGGR</sequence>
<feature type="region of interest" description="Disordered" evidence="1">
    <location>
        <begin position="55"/>
        <end position="76"/>
    </location>
</feature>
<dbReference type="Proteomes" id="UP000829194">
    <property type="component" value="Chromosome"/>
</dbReference>
<accession>A0ABY3XD41</accession>
<evidence type="ECO:0000313" key="2">
    <source>
        <dbReference type="EMBL" id="UNP29561.1"/>
    </source>
</evidence>
<dbReference type="RefSeq" id="WP_057945030.1">
    <property type="nucleotide sequence ID" value="NZ_CP011131.1"/>
</dbReference>
<keyword evidence="3" id="KW-1185">Reference proteome</keyword>
<organism evidence="2 3">
    <name type="scientific">Lysobacter gummosus</name>
    <dbReference type="NCBI Taxonomy" id="262324"/>
    <lineage>
        <taxon>Bacteria</taxon>
        <taxon>Pseudomonadati</taxon>
        <taxon>Pseudomonadota</taxon>
        <taxon>Gammaproteobacteria</taxon>
        <taxon>Lysobacterales</taxon>
        <taxon>Lysobacteraceae</taxon>
        <taxon>Lysobacter</taxon>
    </lineage>
</organism>
<gene>
    <name evidence="2" type="ORF">MOV92_24405</name>
</gene>
<evidence type="ECO:0000313" key="3">
    <source>
        <dbReference type="Proteomes" id="UP000829194"/>
    </source>
</evidence>
<proteinExistence type="predicted"/>
<evidence type="ECO:0008006" key="4">
    <source>
        <dbReference type="Google" id="ProtNLM"/>
    </source>
</evidence>
<evidence type="ECO:0000256" key="1">
    <source>
        <dbReference type="SAM" id="MobiDB-lite"/>
    </source>
</evidence>